<comment type="function">
    <text evidence="19">Required for the import and folding of small cysteine-containing proteins (small Tim) in the mitochondrial intermembrane space (IMS). Forms a redox cycle with ERV1 that involves a disulfide relay system. Precursor proteins to be imported into the IMS are translocated in their reduced form into the mitochondria. The oxidized form of MIA40 forms a transient intermolecular disulfide bridge with the reduced precursor protein, resulting in oxidation of the precursor protein that now contains an intramolecular disulfide bond and is able to undergo folding in the IMS.</text>
</comment>
<feature type="compositionally biased region" description="Low complexity" evidence="21">
    <location>
        <begin position="308"/>
        <end position="331"/>
    </location>
</feature>
<feature type="region of interest" description="Disordered" evidence="21">
    <location>
        <begin position="95"/>
        <end position="156"/>
    </location>
</feature>
<keyword evidence="10" id="KW-0809">Transit peptide</keyword>
<evidence type="ECO:0000256" key="9">
    <source>
        <dbReference type="ARBA" id="ARBA00022927"/>
    </source>
</evidence>
<reference evidence="24" key="2">
    <citation type="submission" date="2023-05" db="EMBL/GenBank/DDBJ databases">
        <authorList>
            <consortium name="Lawrence Berkeley National Laboratory"/>
            <person name="Steindorff A."/>
            <person name="Hensen N."/>
            <person name="Bonometti L."/>
            <person name="Westerberg I."/>
            <person name="Brannstrom I.O."/>
            <person name="Guillou S."/>
            <person name="Cros-Aarteil S."/>
            <person name="Calhoun S."/>
            <person name="Haridas S."/>
            <person name="Kuo A."/>
            <person name="Mondo S."/>
            <person name="Pangilinan J."/>
            <person name="Riley R."/>
            <person name="Labutti K."/>
            <person name="Andreopoulos B."/>
            <person name="Lipzen A."/>
            <person name="Chen C."/>
            <person name="Yanf M."/>
            <person name="Daum C."/>
            <person name="Ng V."/>
            <person name="Clum A."/>
            <person name="Ohm R."/>
            <person name="Martin F."/>
            <person name="Silar P."/>
            <person name="Natvig D."/>
            <person name="Lalanne C."/>
            <person name="Gautier V."/>
            <person name="Ament-Velasquez S.L."/>
            <person name="Kruys A."/>
            <person name="Hutchinson M.I."/>
            <person name="Powell A.J."/>
            <person name="Barry K."/>
            <person name="Miller A.N."/>
            <person name="Grigoriev I.V."/>
            <person name="Debuchy R."/>
            <person name="Gladieux P."/>
            <person name="Thoren M.H."/>
            <person name="Johannesson H."/>
        </authorList>
    </citation>
    <scope>NUCLEOTIDE SEQUENCE</scope>
    <source>
        <strain evidence="24">PSN293</strain>
    </source>
</reference>
<sequence>MYRTALRSSPSAARALRVQNVLAGSRRFLATGPTEKKRTWKGAAFRWGVAIGAVYFYNTSPLFAEEELPSTHPAPPQFSDSELSTVDAIVEEKRRKALAAPPPPPSSPPPATEEKPQSETTDAVPFPAEEAEGTPEPGSPEALEQEAQQQGAFDPETGEINWDCPCLGGMAHGPCGEEFKAAFSCFVYSKEEPKGMDCIDKFQHMQDCFRKYPDVYGAELADDEDEDAPAAAPEGVEIAGAKQITEKPAAANQTLESANAAPEKPAVEASSGEQQVAKKDHPVEVPKSAFDATDANKVSYAEIASKGPKQTPEEAAAPQPPQIEVASESVSSSSLIDVDMPSVHTVPSDFKEQEIKTETQAARIEHDKREKELVDKARAEADLAKKKARRKAHQADNWMSRKFEGMSEETSWALLAGNALALAGISSVVGYKAYGLYSRGLLDKKAVAIGLGVVGLVGAFESVFLQYFKKSPAGRSKP</sequence>
<keyword evidence="13" id="KW-0560">Oxidoreductase</keyword>
<dbReference type="Proteomes" id="UP001301769">
    <property type="component" value="Unassembled WGS sequence"/>
</dbReference>
<keyword evidence="18" id="KW-0676">Redox-active center</keyword>
<evidence type="ECO:0000256" key="6">
    <source>
        <dbReference type="ARBA" id="ARBA00022448"/>
    </source>
</evidence>
<evidence type="ECO:0000256" key="15">
    <source>
        <dbReference type="ARBA" id="ARBA00023128"/>
    </source>
</evidence>
<dbReference type="PANTHER" id="PTHR21622:SF0">
    <property type="entry name" value="COILED-COIL-HELIX-COILED-COIL-HELIX DOMAIN CONTAINING 4"/>
    <property type="match status" value="1"/>
</dbReference>
<comment type="cofactor">
    <cofactor evidence="2">
        <name>Cu(2+)</name>
        <dbReference type="ChEBI" id="CHEBI:29036"/>
    </cofactor>
</comment>
<evidence type="ECO:0000256" key="12">
    <source>
        <dbReference type="ARBA" id="ARBA00022989"/>
    </source>
</evidence>
<dbReference type="GO" id="GO:0045041">
    <property type="term" value="P:protein import into mitochondrial intermembrane space"/>
    <property type="evidence" value="ECO:0007669"/>
    <property type="project" value="InterPro"/>
</dbReference>
<dbReference type="Gene3D" id="1.10.287.2900">
    <property type="match status" value="1"/>
</dbReference>
<feature type="region of interest" description="Disordered" evidence="21">
    <location>
        <begin position="304"/>
        <end position="331"/>
    </location>
</feature>
<dbReference type="GO" id="GO:0005758">
    <property type="term" value="C:mitochondrial intermembrane space"/>
    <property type="evidence" value="ECO:0007669"/>
    <property type="project" value="TreeGrafter"/>
</dbReference>
<dbReference type="Pfam" id="PF06747">
    <property type="entry name" value="CHCH"/>
    <property type="match status" value="1"/>
</dbReference>
<evidence type="ECO:0000256" key="13">
    <source>
        <dbReference type="ARBA" id="ARBA00023002"/>
    </source>
</evidence>
<feature type="compositionally biased region" description="Low complexity" evidence="21">
    <location>
        <begin position="134"/>
        <end position="152"/>
    </location>
</feature>
<keyword evidence="6" id="KW-0813">Transport</keyword>
<dbReference type="InterPro" id="IPR039289">
    <property type="entry name" value="CHCHD4"/>
</dbReference>
<accession>A0AAN7B9V6</accession>
<keyword evidence="11" id="KW-0735">Signal-anchor</keyword>
<evidence type="ECO:0000256" key="19">
    <source>
        <dbReference type="ARBA" id="ARBA00024980"/>
    </source>
</evidence>
<keyword evidence="15" id="KW-0496">Mitochondrion</keyword>
<feature type="domain" description="CHCH" evidence="23">
    <location>
        <begin position="175"/>
        <end position="211"/>
    </location>
</feature>
<keyword evidence="7 22" id="KW-0812">Transmembrane</keyword>
<evidence type="ECO:0000256" key="2">
    <source>
        <dbReference type="ARBA" id="ARBA00001973"/>
    </source>
</evidence>
<keyword evidence="25" id="KW-1185">Reference proteome</keyword>
<dbReference type="GO" id="GO:0005743">
    <property type="term" value="C:mitochondrial inner membrane"/>
    <property type="evidence" value="ECO:0007669"/>
    <property type="project" value="UniProtKB-SubCell"/>
</dbReference>
<evidence type="ECO:0000313" key="24">
    <source>
        <dbReference type="EMBL" id="KAK4213415.1"/>
    </source>
</evidence>
<evidence type="ECO:0000256" key="1">
    <source>
        <dbReference type="ARBA" id="ARBA00001947"/>
    </source>
</evidence>
<evidence type="ECO:0000256" key="5">
    <source>
        <dbReference type="ARBA" id="ARBA00013714"/>
    </source>
</evidence>
<evidence type="ECO:0000256" key="18">
    <source>
        <dbReference type="ARBA" id="ARBA00023284"/>
    </source>
</evidence>
<evidence type="ECO:0000256" key="3">
    <source>
        <dbReference type="ARBA" id="ARBA00004164"/>
    </source>
</evidence>
<organism evidence="24 25">
    <name type="scientific">Rhypophila decipiens</name>
    <dbReference type="NCBI Taxonomy" id="261697"/>
    <lineage>
        <taxon>Eukaryota</taxon>
        <taxon>Fungi</taxon>
        <taxon>Dikarya</taxon>
        <taxon>Ascomycota</taxon>
        <taxon>Pezizomycotina</taxon>
        <taxon>Sordariomycetes</taxon>
        <taxon>Sordariomycetidae</taxon>
        <taxon>Sordariales</taxon>
        <taxon>Naviculisporaceae</taxon>
        <taxon>Rhypophila</taxon>
    </lineage>
</organism>
<comment type="subunit">
    <text evidence="4">Monomer.</text>
</comment>
<evidence type="ECO:0000256" key="8">
    <source>
        <dbReference type="ARBA" id="ARBA00022792"/>
    </source>
</evidence>
<evidence type="ECO:0000256" key="17">
    <source>
        <dbReference type="ARBA" id="ARBA00023157"/>
    </source>
</evidence>
<evidence type="ECO:0000313" key="25">
    <source>
        <dbReference type="Proteomes" id="UP001301769"/>
    </source>
</evidence>
<name>A0AAN7B9V6_9PEZI</name>
<dbReference type="InterPro" id="IPR010625">
    <property type="entry name" value="CHCH"/>
</dbReference>
<dbReference type="GO" id="GO:0015035">
    <property type="term" value="F:protein-disulfide reductase activity"/>
    <property type="evidence" value="ECO:0007669"/>
    <property type="project" value="InterPro"/>
</dbReference>
<evidence type="ECO:0000256" key="16">
    <source>
        <dbReference type="ARBA" id="ARBA00023136"/>
    </source>
</evidence>
<gene>
    <name evidence="24" type="ORF">QBC37DRAFT_374081</name>
</gene>
<dbReference type="PANTHER" id="PTHR21622">
    <property type="entry name" value="COILED-COIL-HELIX-COILED-COIL-HELIX DOMAIN CONTAINING 4"/>
    <property type="match status" value="1"/>
</dbReference>
<protein>
    <recommendedName>
        <fullName evidence="5">Mitochondrial intermembrane space import and assembly protein 40</fullName>
    </recommendedName>
    <alternativeName>
        <fullName evidence="20">Mitochondrial import inner membrane translocase TIM40</fullName>
    </alternativeName>
</protein>
<dbReference type="EMBL" id="MU858109">
    <property type="protein sequence ID" value="KAK4213415.1"/>
    <property type="molecule type" value="Genomic_DNA"/>
</dbReference>
<evidence type="ECO:0000256" key="7">
    <source>
        <dbReference type="ARBA" id="ARBA00022692"/>
    </source>
</evidence>
<keyword evidence="9" id="KW-0653">Protein transport</keyword>
<dbReference type="FunFam" id="1.10.287.2900:FF:000002">
    <property type="entry name" value="Mitochondrial intermembrane space import and assembly protein"/>
    <property type="match status" value="1"/>
</dbReference>
<keyword evidence="17" id="KW-1015">Disulfide bond</keyword>
<keyword evidence="8" id="KW-0999">Mitochondrion inner membrane</keyword>
<keyword evidence="16 22" id="KW-0472">Membrane</keyword>
<dbReference type="PROSITE" id="PS51808">
    <property type="entry name" value="CHCH"/>
    <property type="match status" value="1"/>
</dbReference>
<evidence type="ECO:0000256" key="4">
    <source>
        <dbReference type="ARBA" id="ARBA00011245"/>
    </source>
</evidence>
<evidence type="ECO:0000256" key="22">
    <source>
        <dbReference type="SAM" id="Phobius"/>
    </source>
</evidence>
<comment type="subcellular location">
    <subcellularLocation>
        <location evidence="3">Mitochondrion inner membrane</location>
        <topology evidence="3">Single-pass type II membrane protein</topology>
        <orientation evidence="3">Intermembrane side</orientation>
    </subcellularLocation>
</comment>
<keyword evidence="12 22" id="KW-1133">Transmembrane helix</keyword>
<dbReference type="AlphaFoldDB" id="A0AAN7B9V6"/>
<feature type="region of interest" description="Disordered" evidence="21">
    <location>
        <begin position="257"/>
        <end position="291"/>
    </location>
</feature>
<evidence type="ECO:0000256" key="20">
    <source>
        <dbReference type="ARBA" id="ARBA00033150"/>
    </source>
</evidence>
<evidence type="ECO:0000256" key="14">
    <source>
        <dbReference type="ARBA" id="ARBA00023010"/>
    </source>
</evidence>
<evidence type="ECO:0000256" key="10">
    <source>
        <dbReference type="ARBA" id="ARBA00022946"/>
    </source>
</evidence>
<reference evidence="24" key="1">
    <citation type="journal article" date="2023" name="Mol. Phylogenet. Evol.">
        <title>Genome-scale phylogeny and comparative genomics of the fungal order Sordariales.</title>
        <authorList>
            <person name="Hensen N."/>
            <person name="Bonometti L."/>
            <person name="Westerberg I."/>
            <person name="Brannstrom I.O."/>
            <person name="Guillou S."/>
            <person name="Cros-Aarteil S."/>
            <person name="Calhoun S."/>
            <person name="Haridas S."/>
            <person name="Kuo A."/>
            <person name="Mondo S."/>
            <person name="Pangilinan J."/>
            <person name="Riley R."/>
            <person name="LaButti K."/>
            <person name="Andreopoulos B."/>
            <person name="Lipzen A."/>
            <person name="Chen C."/>
            <person name="Yan M."/>
            <person name="Daum C."/>
            <person name="Ng V."/>
            <person name="Clum A."/>
            <person name="Steindorff A."/>
            <person name="Ohm R.A."/>
            <person name="Martin F."/>
            <person name="Silar P."/>
            <person name="Natvig D.O."/>
            <person name="Lalanne C."/>
            <person name="Gautier V."/>
            <person name="Ament-Velasquez S.L."/>
            <person name="Kruys A."/>
            <person name="Hutchinson M.I."/>
            <person name="Powell A.J."/>
            <person name="Barry K."/>
            <person name="Miller A.N."/>
            <person name="Grigoriev I.V."/>
            <person name="Debuchy R."/>
            <person name="Gladieux P."/>
            <person name="Hiltunen Thoren M."/>
            <person name="Johannesson H."/>
        </authorList>
    </citation>
    <scope>NUCLEOTIDE SEQUENCE</scope>
    <source>
        <strain evidence="24">PSN293</strain>
    </source>
</reference>
<feature type="compositionally biased region" description="Pro residues" evidence="21">
    <location>
        <begin position="100"/>
        <end position="111"/>
    </location>
</feature>
<feature type="transmembrane region" description="Helical" evidence="22">
    <location>
        <begin position="446"/>
        <end position="468"/>
    </location>
</feature>
<evidence type="ECO:0000259" key="23">
    <source>
        <dbReference type="Pfam" id="PF06747"/>
    </source>
</evidence>
<keyword evidence="14" id="KW-0811">Translocation</keyword>
<evidence type="ECO:0000256" key="21">
    <source>
        <dbReference type="SAM" id="MobiDB-lite"/>
    </source>
</evidence>
<comment type="cofactor">
    <cofactor evidence="1">
        <name>Zn(2+)</name>
        <dbReference type="ChEBI" id="CHEBI:29105"/>
    </cofactor>
</comment>
<comment type="caution">
    <text evidence="24">The sequence shown here is derived from an EMBL/GenBank/DDBJ whole genome shotgun (WGS) entry which is preliminary data.</text>
</comment>
<proteinExistence type="predicted"/>
<feature type="transmembrane region" description="Helical" evidence="22">
    <location>
        <begin position="412"/>
        <end position="434"/>
    </location>
</feature>
<evidence type="ECO:0000256" key="11">
    <source>
        <dbReference type="ARBA" id="ARBA00022968"/>
    </source>
</evidence>